<dbReference type="AlphaFoldDB" id="A0A6J6BZ48"/>
<name>A0A6J6BZ48_9ZZZZ</name>
<proteinExistence type="predicted"/>
<accession>A0A6J6BZ48</accession>
<sequence length="106" mass="11134">MVIPVTVVVSKAELFVAETIFALPIGVLVVEVVLVPQVQAHLSEFSIPVAASHQPVPSGSVIASSISWVITESMPSAPGLLFGDDAVCATQPAVVPAFPIKEYFMF</sequence>
<organism evidence="1">
    <name type="scientific">freshwater metagenome</name>
    <dbReference type="NCBI Taxonomy" id="449393"/>
    <lineage>
        <taxon>unclassified sequences</taxon>
        <taxon>metagenomes</taxon>
        <taxon>ecological metagenomes</taxon>
    </lineage>
</organism>
<gene>
    <name evidence="1" type="ORF">UFOPK1425_00716</name>
</gene>
<evidence type="ECO:0000313" key="1">
    <source>
        <dbReference type="EMBL" id="CAB4544027.1"/>
    </source>
</evidence>
<reference evidence="1" key="1">
    <citation type="submission" date="2020-05" db="EMBL/GenBank/DDBJ databases">
        <authorList>
            <person name="Chiriac C."/>
            <person name="Salcher M."/>
            <person name="Ghai R."/>
            <person name="Kavagutti S V."/>
        </authorList>
    </citation>
    <scope>NUCLEOTIDE SEQUENCE</scope>
</reference>
<dbReference type="EMBL" id="CAEZSJ010000123">
    <property type="protein sequence ID" value="CAB4544027.1"/>
    <property type="molecule type" value="Genomic_DNA"/>
</dbReference>
<protein>
    <submittedName>
        <fullName evidence="1">Unannotated protein</fullName>
    </submittedName>
</protein>